<evidence type="ECO:0000259" key="12">
    <source>
        <dbReference type="PROSITE" id="PS50059"/>
    </source>
</evidence>
<dbReference type="SUPFAM" id="SSF54534">
    <property type="entry name" value="FKBP-like"/>
    <property type="match status" value="1"/>
</dbReference>
<evidence type="ECO:0000256" key="5">
    <source>
        <dbReference type="ARBA" id="ARBA00022824"/>
    </source>
</evidence>
<gene>
    <name evidence="14" type="ORF">CPEL01642_LOCUS373</name>
</gene>
<dbReference type="GO" id="GO:0003755">
    <property type="term" value="F:peptidyl-prolyl cis-trans isomerase activity"/>
    <property type="evidence" value="ECO:0007669"/>
    <property type="project" value="UniProtKB-KW"/>
</dbReference>
<evidence type="ECO:0000259" key="13">
    <source>
        <dbReference type="PROSITE" id="PS50222"/>
    </source>
</evidence>
<evidence type="ECO:0000256" key="7">
    <source>
        <dbReference type="ARBA" id="ARBA00023110"/>
    </source>
</evidence>
<evidence type="ECO:0000256" key="8">
    <source>
        <dbReference type="ARBA" id="ARBA00023180"/>
    </source>
</evidence>
<accession>A0A7S0PTS5</accession>
<feature type="domain" description="EF-hand" evidence="13">
    <location>
        <begin position="278"/>
        <end position="313"/>
    </location>
</feature>
<evidence type="ECO:0000313" key="14">
    <source>
        <dbReference type="EMBL" id="CAD8597044.1"/>
    </source>
</evidence>
<evidence type="ECO:0000256" key="2">
    <source>
        <dbReference type="ARBA" id="ARBA00013194"/>
    </source>
</evidence>
<dbReference type="Pfam" id="PF13499">
    <property type="entry name" value="EF-hand_7"/>
    <property type="match status" value="1"/>
</dbReference>
<dbReference type="GO" id="GO:0005783">
    <property type="term" value="C:endoplasmic reticulum"/>
    <property type="evidence" value="ECO:0007669"/>
    <property type="project" value="UniProtKB-ARBA"/>
</dbReference>
<name>A0A7S0PTS5_9EUKA</name>
<feature type="region of interest" description="Disordered" evidence="11">
    <location>
        <begin position="1"/>
        <end position="48"/>
    </location>
</feature>
<reference evidence="14" key="1">
    <citation type="submission" date="2021-01" db="EMBL/GenBank/DDBJ databases">
        <authorList>
            <person name="Corre E."/>
            <person name="Pelletier E."/>
            <person name="Niang G."/>
            <person name="Scheremetjew M."/>
            <person name="Finn R."/>
            <person name="Kale V."/>
            <person name="Holt S."/>
            <person name="Cochrane G."/>
            <person name="Meng A."/>
            <person name="Brown T."/>
            <person name="Cohen L."/>
        </authorList>
    </citation>
    <scope>NUCLEOTIDE SEQUENCE</scope>
    <source>
        <strain evidence="14">PLY182g</strain>
    </source>
</reference>
<dbReference type="InterPro" id="IPR052273">
    <property type="entry name" value="PPIase_FKBP"/>
</dbReference>
<evidence type="ECO:0000256" key="10">
    <source>
        <dbReference type="PROSITE-ProRule" id="PRU00277"/>
    </source>
</evidence>
<dbReference type="InterPro" id="IPR018247">
    <property type="entry name" value="EF_Hand_1_Ca_BS"/>
</dbReference>
<dbReference type="PROSITE" id="PS00018">
    <property type="entry name" value="EF_HAND_1"/>
    <property type="match status" value="1"/>
</dbReference>
<evidence type="ECO:0000256" key="4">
    <source>
        <dbReference type="ARBA" id="ARBA00022737"/>
    </source>
</evidence>
<evidence type="ECO:0000256" key="3">
    <source>
        <dbReference type="ARBA" id="ARBA00022729"/>
    </source>
</evidence>
<organism evidence="14">
    <name type="scientific">Coccolithus braarudii</name>
    <dbReference type="NCBI Taxonomy" id="221442"/>
    <lineage>
        <taxon>Eukaryota</taxon>
        <taxon>Haptista</taxon>
        <taxon>Haptophyta</taxon>
        <taxon>Prymnesiophyceae</taxon>
        <taxon>Coccolithales</taxon>
        <taxon>Coccolithaceae</taxon>
        <taxon>Coccolithus</taxon>
    </lineage>
</organism>
<evidence type="ECO:0000256" key="1">
    <source>
        <dbReference type="ARBA" id="ARBA00000971"/>
    </source>
</evidence>
<dbReference type="InterPro" id="IPR002048">
    <property type="entry name" value="EF_hand_dom"/>
</dbReference>
<dbReference type="InterPro" id="IPR046357">
    <property type="entry name" value="PPIase_dom_sf"/>
</dbReference>
<evidence type="ECO:0000256" key="6">
    <source>
        <dbReference type="ARBA" id="ARBA00022837"/>
    </source>
</evidence>
<evidence type="ECO:0000256" key="9">
    <source>
        <dbReference type="ARBA" id="ARBA00023235"/>
    </source>
</evidence>
<protein>
    <recommendedName>
        <fullName evidence="2 10">peptidylprolyl isomerase</fullName>
        <ecNumber evidence="2 10">5.2.1.8</ecNumber>
    </recommendedName>
</protein>
<proteinExistence type="predicted"/>
<dbReference type="Pfam" id="PF00254">
    <property type="entry name" value="FKBP_C"/>
    <property type="match status" value="1"/>
</dbReference>
<dbReference type="InterPro" id="IPR001179">
    <property type="entry name" value="PPIase_FKBP_dom"/>
</dbReference>
<dbReference type="GO" id="GO:0005509">
    <property type="term" value="F:calcium ion binding"/>
    <property type="evidence" value="ECO:0007669"/>
    <property type="project" value="InterPro"/>
</dbReference>
<dbReference type="Gene3D" id="3.10.50.40">
    <property type="match status" value="1"/>
</dbReference>
<keyword evidence="4" id="KW-0677">Repeat</keyword>
<keyword evidence="5" id="KW-0256">Endoplasmic reticulum</keyword>
<evidence type="ECO:0000256" key="11">
    <source>
        <dbReference type="SAM" id="MobiDB-lite"/>
    </source>
</evidence>
<dbReference type="PANTHER" id="PTHR46222">
    <property type="entry name" value="PEPTIDYL-PROLYL CIS-TRANS ISOMERASE FKBP7/14"/>
    <property type="match status" value="1"/>
</dbReference>
<dbReference type="AlphaFoldDB" id="A0A7S0PTS5"/>
<feature type="compositionally biased region" description="Polar residues" evidence="11">
    <location>
        <begin position="39"/>
        <end position="48"/>
    </location>
</feature>
<dbReference type="EMBL" id="HBEY01000746">
    <property type="protein sequence ID" value="CAD8597044.1"/>
    <property type="molecule type" value="Transcribed_RNA"/>
</dbReference>
<keyword evidence="3" id="KW-0732">Signal</keyword>
<dbReference type="EC" id="5.2.1.8" evidence="2 10"/>
<sequence length="391" mass="41651">MNTMFRTLSFARKSKGRGRKSDAQPSEGGDWPSTHDSPRTLNAPSEQGSRLMAGSGVVAAGGAGGGGAGCGAASGAASPRTDVFREVARIFVFVNLAAAVMAAELQPCEDDPGWKDPDGEGCVGFRVDPAFSCGHEGYEEACTRCCATCADTPNCKRIAAEDVIVTVTEGPTECGQADRVKVGDTLTMHYTGTIDESSKAGEPGHQFETSRGRDAFEVTIGVGQVIQGWDKGLVRLCVGARATMVIPPEMGYGERGAGGGAIPGGATLRFDVEVISVSEPPPFPDLFEELDVDQDGVLTPDEIVVHFRRKDSTAEMPLELMAREDQNQDGVVSRKEFGGPKMPRELCLEMLWEGTASVARDHFNELGFSVQWLCWRNDPAHGSTDDGKEEL</sequence>
<dbReference type="PANTHER" id="PTHR46222:SF3">
    <property type="entry name" value="PEPTIDYLPROLYL ISOMERASE"/>
    <property type="match status" value="1"/>
</dbReference>
<dbReference type="PROSITE" id="PS50222">
    <property type="entry name" value="EF_HAND_2"/>
    <property type="match status" value="1"/>
</dbReference>
<dbReference type="Gene3D" id="1.10.238.10">
    <property type="entry name" value="EF-hand"/>
    <property type="match status" value="1"/>
</dbReference>
<dbReference type="InterPro" id="IPR011992">
    <property type="entry name" value="EF-hand-dom_pair"/>
</dbReference>
<keyword evidence="7 10" id="KW-0697">Rotamase</keyword>
<comment type="catalytic activity">
    <reaction evidence="1 10">
        <text>[protein]-peptidylproline (omega=180) = [protein]-peptidylproline (omega=0)</text>
        <dbReference type="Rhea" id="RHEA:16237"/>
        <dbReference type="Rhea" id="RHEA-COMP:10747"/>
        <dbReference type="Rhea" id="RHEA-COMP:10748"/>
        <dbReference type="ChEBI" id="CHEBI:83833"/>
        <dbReference type="ChEBI" id="CHEBI:83834"/>
        <dbReference type="EC" id="5.2.1.8"/>
    </reaction>
</comment>
<dbReference type="PROSITE" id="PS50059">
    <property type="entry name" value="FKBP_PPIASE"/>
    <property type="match status" value="1"/>
</dbReference>
<keyword evidence="8" id="KW-0325">Glycoprotein</keyword>
<dbReference type="SUPFAM" id="SSF47473">
    <property type="entry name" value="EF-hand"/>
    <property type="match status" value="1"/>
</dbReference>
<keyword evidence="6" id="KW-0106">Calcium</keyword>
<keyword evidence="9 10" id="KW-0413">Isomerase</keyword>
<feature type="domain" description="PPIase FKBP-type" evidence="12">
    <location>
        <begin position="183"/>
        <end position="278"/>
    </location>
</feature>